<dbReference type="GO" id="GO:0046872">
    <property type="term" value="F:metal ion binding"/>
    <property type="evidence" value="ECO:0007669"/>
    <property type="project" value="UniProtKB-KW"/>
</dbReference>
<proteinExistence type="inferred from homology"/>
<keyword evidence="7" id="KW-0732">Signal</keyword>
<keyword evidence="11" id="KW-1185">Reference proteome</keyword>
<keyword evidence="4 7" id="KW-0479">Metal-binding</keyword>
<dbReference type="Gene3D" id="3.40.630.10">
    <property type="entry name" value="Zn peptidases"/>
    <property type="match status" value="1"/>
</dbReference>
<dbReference type="SUPFAM" id="SSF53187">
    <property type="entry name" value="Zn-dependent exopeptidases"/>
    <property type="match status" value="1"/>
</dbReference>
<evidence type="ECO:0000256" key="4">
    <source>
        <dbReference type="ARBA" id="ARBA00022723"/>
    </source>
</evidence>
<comment type="cofactor">
    <cofactor evidence="1">
        <name>Zn(2+)</name>
        <dbReference type="ChEBI" id="CHEBI:29105"/>
    </cofactor>
</comment>
<dbReference type="InterPro" id="IPR003137">
    <property type="entry name" value="PA_domain"/>
</dbReference>
<dbReference type="GO" id="GO:0008235">
    <property type="term" value="F:metalloexopeptidase activity"/>
    <property type="evidence" value="ECO:0007669"/>
    <property type="project" value="InterPro"/>
</dbReference>
<dbReference type="SUPFAM" id="SSF52025">
    <property type="entry name" value="PA domain"/>
    <property type="match status" value="1"/>
</dbReference>
<evidence type="ECO:0000256" key="2">
    <source>
        <dbReference type="ARBA" id="ARBA00005634"/>
    </source>
</evidence>
<comment type="similarity">
    <text evidence="2">Belongs to the peptidase M28 family. M28B subfamily.</text>
</comment>
<protein>
    <recommendedName>
        <fullName evidence="7">Peptide hydrolase</fullName>
        <ecNumber evidence="7">3.4.-.-</ecNumber>
    </recommendedName>
</protein>
<feature type="domain" description="Peptidase M28" evidence="9">
    <location>
        <begin position="244"/>
        <end position="427"/>
    </location>
</feature>
<accession>A0A2S4L4K9</accession>
<evidence type="ECO:0000256" key="3">
    <source>
        <dbReference type="ARBA" id="ARBA00022670"/>
    </source>
</evidence>
<evidence type="ECO:0000256" key="5">
    <source>
        <dbReference type="ARBA" id="ARBA00022801"/>
    </source>
</evidence>
<dbReference type="CDD" id="cd04816">
    <property type="entry name" value="PA_SaNapH_like"/>
    <property type="match status" value="1"/>
</dbReference>
<feature type="signal peptide" evidence="7">
    <location>
        <begin position="1"/>
        <end position="19"/>
    </location>
</feature>
<keyword evidence="5 7" id="KW-0378">Hydrolase</keyword>
<feature type="chain" id="PRO_5015371947" description="Peptide hydrolase" evidence="7">
    <location>
        <begin position="20"/>
        <end position="466"/>
    </location>
</feature>
<dbReference type="EC" id="3.4.-.-" evidence="7"/>
<evidence type="ECO:0000259" key="8">
    <source>
        <dbReference type="Pfam" id="PF02225"/>
    </source>
</evidence>
<organism evidence="10 11">
    <name type="scientific">Tolypocladium paradoxum</name>
    <dbReference type="NCBI Taxonomy" id="94208"/>
    <lineage>
        <taxon>Eukaryota</taxon>
        <taxon>Fungi</taxon>
        <taxon>Dikarya</taxon>
        <taxon>Ascomycota</taxon>
        <taxon>Pezizomycotina</taxon>
        <taxon>Sordariomycetes</taxon>
        <taxon>Hypocreomycetidae</taxon>
        <taxon>Hypocreales</taxon>
        <taxon>Ophiocordycipitaceae</taxon>
        <taxon>Tolypocladium</taxon>
    </lineage>
</organism>
<evidence type="ECO:0000256" key="6">
    <source>
        <dbReference type="ARBA" id="ARBA00022833"/>
    </source>
</evidence>
<dbReference type="Proteomes" id="UP000237481">
    <property type="component" value="Unassembled WGS sequence"/>
</dbReference>
<evidence type="ECO:0000256" key="7">
    <source>
        <dbReference type="RuleBase" id="RU361240"/>
    </source>
</evidence>
<evidence type="ECO:0000313" key="10">
    <source>
        <dbReference type="EMBL" id="POR37383.1"/>
    </source>
</evidence>
<dbReference type="Gene3D" id="3.50.30.30">
    <property type="match status" value="1"/>
</dbReference>
<feature type="domain" description="PA" evidence="8">
    <location>
        <begin position="137"/>
        <end position="214"/>
    </location>
</feature>
<name>A0A2S4L4K9_9HYPO</name>
<gene>
    <name evidence="10" type="ORF">TPAR_02410</name>
</gene>
<keyword evidence="3 7" id="KW-0645">Protease</keyword>
<dbReference type="InterPro" id="IPR046450">
    <property type="entry name" value="PA_dom_sf"/>
</dbReference>
<keyword evidence="6 7" id="KW-0862">Zinc</keyword>
<dbReference type="PANTHER" id="PTHR12147">
    <property type="entry name" value="METALLOPEPTIDASE M28 FAMILY MEMBER"/>
    <property type="match status" value="1"/>
</dbReference>
<dbReference type="InterPro" id="IPR007484">
    <property type="entry name" value="Peptidase_M28"/>
</dbReference>
<evidence type="ECO:0000256" key="1">
    <source>
        <dbReference type="ARBA" id="ARBA00001947"/>
    </source>
</evidence>
<reference evidence="10 11" key="1">
    <citation type="submission" date="2018-01" db="EMBL/GenBank/DDBJ databases">
        <title>Harnessing the power of phylogenomics to disentangle the directionality and signatures of interkingdom host jumping in the parasitic fungal genus Tolypocladium.</title>
        <authorList>
            <person name="Quandt C.A."/>
            <person name="Patterson W."/>
            <person name="Spatafora J.W."/>
        </authorList>
    </citation>
    <scope>NUCLEOTIDE SEQUENCE [LARGE SCALE GENOMIC DNA]</scope>
    <source>
        <strain evidence="10 11">NRBC 100945</strain>
    </source>
</reference>
<dbReference type="OrthoDB" id="10013407at2759"/>
<comment type="caution">
    <text evidence="10">The sequence shown here is derived from an EMBL/GenBank/DDBJ whole genome shotgun (WGS) entry which is preliminary data.</text>
</comment>
<dbReference type="PANTHER" id="PTHR12147:SF26">
    <property type="entry name" value="PEPTIDASE M28 DOMAIN-CONTAINING PROTEIN"/>
    <property type="match status" value="1"/>
</dbReference>
<dbReference type="EMBL" id="PKSG01000252">
    <property type="protein sequence ID" value="POR37383.1"/>
    <property type="molecule type" value="Genomic_DNA"/>
</dbReference>
<dbReference type="Pfam" id="PF04389">
    <property type="entry name" value="Peptidase_M28"/>
    <property type="match status" value="1"/>
</dbReference>
<dbReference type="STRING" id="94208.A0A2S4L4K9"/>
<dbReference type="Pfam" id="PF02225">
    <property type="entry name" value="PA"/>
    <property type="match status" value="1"/>
</dbReference>
<dbReference type="AlphaFoldDB" id="A0A2S4L4K9"/>
<evidence type="ECO:0000313" key="11">
    <source>
        <dbReference type="Proteomes" id="UP000237481"/>
    </source>
</evidence>
<evidence type="ECO:0000259" key="9">
    <source>
        <dbReference type="Pfam" id="PF04389"/>
    </source>
</evidence>
<sequence>MKILHSAFTVALLAAGVLGTTQLNPQRVADDIKEEELRNVLLDLDYFARDTEGTRAFGLAVNDSMAVVLERVYRRFREHMDFSMQEFLSPFETTKEISLIGPDGKKVDVVTLAFNTATPLPKGFTAPLIDTPVDDLLGSACIEDQWKGIDATGKIALIKRGECEIGDKLKLAKQHGALAVILYNQKPGNISEADAGYANLGKVVPAGVVYLEVGQGWSKRLASGENLQVTFLVDSITEKRPGYNIIAETKEGDPNNVVMLGAHLDSSQSSPGINDNGSGTAALLEIMGSFVKYKGLKNKVRFAWWGAEESGFVGSLAHTKALSRAEADKIRFYFNLDTIGSRKPKFTVYADNDAHKVGGALLLNYLKSNGVEPFYDKFNCTSDYIGFLQLGIPSSGLDTGIDSCSHQACDDINNIDWKALELNAKAAGYAAAQLALSMDGVPPRSNTTAEVVWKQHGCDNIFRSLD</sequence>
<dbReference type="GO" id="GO:0006508">
    <property type="term" value="P:proteolysis"/>
    <property type="evidence" value="ECO:0007669"/>
    <property type="project" value="UniProtKB-KW"/>
</dbReference>
<dbReference type="InterPro" id="IPR045175">
    <property type="entry name" value="M28_fam"/>
</dbReference>